<feature type="region of interest" description="Disordered" evidence="1">
    <location>
        <begin position="874"/>
        <end position="893"/>
    </location>
</feature>
<evidence type="ECO:0000256" key="1">
    <source>
        <dbReference type="SAM" id="MobiDB-lite"/>
    </source>
</evidence>
<feature type="region of interest" description="Disordered" evidence="1">
    <location>
        <begin position="373"/>
        <end position="430"/>
    </location>
</feature>
<dbReference type="InterPro" id="IPR001849">
    <property type="entry name" value="PH_domain"/>
</dbReference>
<dbReference type="InterPro" id="IPR011993">
    <property type="entry name" value="PH-like_dom_sf"/>
</dbReference>
<dbReference type="EMBL" id="JABANM010034212">
    <property type="protein sequence ID" value="KAF4699999.1"/>
    <property type="molecule type" value="Genomic_DNA"/>
</dbReference>
<gene>
    <name evidence="3" type="ORF">FOZ62_006026</name>
</gene>
<dbReference type="SMART" id="SM00233">
    <property type="entry name" value="PH"/>
    <property type="match status" value="1"/>
</dbReference>
<protein>
    <recommendedName>
        <fullName evidence="2">PH domain-containing protein</fullName>
    </recommendedName>
</protein>
<name>A0A7J6PUZ6_PEROL</name>
<comment type="caution">
    <text evidence="3">The sequence shown here is derived from an EMBL/GenBank/DDBJ whole genome shotgun (WGS) entry which is preliminary data.</text>
</comment>
<feature type="region of interest" description="Disordered" evidence="1">
    <location>
        <begin position="458"/>
        <end position="586"/>
    </location>
</feature>
<feature type="compositionally biased region" description="Basic and acidic residues" evidence="1">
    <location>
        <begin position="502"/>
        <end position="519"/>
    </location>
</feature>
<accession>A0A7J6PUZ6</accession>
<dbReference type="Proteomes" id="UP000574390">
    <property type="component" value="Unassembled WGS sequence"/>
</dbReference>
<feature type="compositionally biased region" description="Acidic residues" evidence="1">
    <location>
        <begin position="675"/>
        <end position="686"/>
    </location>
</feature>
<dbReference type="Gene3D" id="2.30.29.30">
    <property type="entry name" value="Pleckstrin-homology domain (PH domain)/Phosphotyrosine-binding domain (PTB)"/>
    <property type="match status" value="1"/>
</dbReference>
<proteinExistence type="predicted"/>
<feature type="domain" description="PH" evidence="2">
    <location>
        <begin position="28"/>
        <end position="138"/>
    </location>
</feature>
<dbReference type="AlphaFoldDB" id="A0A7J6PUZ6"/>
<evidence type="ECO:0000313" key="3">
    <source>
        <dbReference type="EMBL" id="KAF4699999.1"/>
    </source>
</evidence>
<feature type="compositionally biased region" description="Polar residues" evidence="1">
    <location>
        <begin position="373"/>
        <end position="382"/>
    </location>
</feature>
<feature type="region of interest" description="Disordered" evidence="1">
    <location>
        <begin position="649"/>
        <end position="789"/>
    </location>
</feature>
<dbReference type="PROSITE" id="PS50003">
    <property type="entry name" value="PH_DOMAIN"/>
    <property type="match status" value="1"/>
</dbReference>
<feature type="compositionally biased region" description="Low complexity" evidence="1">
    <location>
        <begin position="687"/>
        <end position="696"/>
    </location>
</feature>
<sequence>MRQCTAEPFPSPSRQKVPPALTTIDTKAALHSGRIWRKCRSFGILFPQYVEEWAAIMQNFLVCFPCEASLKPRYVLCLGNIIAVERRTPSNDTKGDLKFTICYPRGDATTPVTTLVEFMAGSRQERESWVAALATATADLNGDRFTSFVTLRAYNGMVERTQRTVERISDELNGKIEEDRERSSRLVEMTQDRFTRRSAFLAWVRSIRVVARSRELLVCQQLCHAFETAVMRRKNSVLRVLSIKAKSAKAEERALGNCTKVLGDALMRYADRLSLARRGALGRAARIVVWRGLGVGFQALASEKQRLVEEELRKCKGARLMGTCMKSVFHRSALYQALYRLRFSTLVDRLPRQLTVCRAPGVVCLPDRESSRVAQAESSSVDTGEEEEKVRYGSDGKIERGSDSCAEEGGSGGATVTERKESVDGDDDGQQQQLAEVGEGGKGVRGESEEVIVDACKESEVEGGGEASCEATGTGAGEGTGDHVNEQEEDERVPLLVPAEPDTVKAEDSEANHDAERSDGGPPAAPQMPPPYGTIPSIDEVIMDVDKMVAGLPADDDDESEPPSPHGRSPAARPLPKPGHHIITADAPGELKLKFFSFVGDDEDEEAGKSTLTAAKLEAIDEDDGSSVEGITRRVVEALGRDVAPGCGAQQEVSKVEEGMEGSTMDTSQRLVSESPEEVAAVDEEQSSAASVEAEVMGGEDGKGAAGSVEHTEGVQVAWKDGENILEPSAKDTEEVELSYTGEQGIDGSLGITGGGEPSPLPSPCVETAVSKDQTSTTAPADSPSPPLVAINNWTVTEAGSPGPLGASLTAPPRSGEEILTENESRSSVVEELQAEQVEKFEKRVADAAFKRHAEVPPLALEQASTQNSCKIATLPPPAKDWDTIEFTDSSSD</sequence>
<dbReference type="SUPFAM" id="SSF50729">
    <property type="entry name" value="PH domain-like"/>
    <property type="match status" value="1"/>
</dbReference>
<evidence type="ECO:0000259" key="2">
    <source>
        <dbReference type="PROSITE" id="PS50003"/>
    </source>
</evidence>
<evidence type="ECO:0000313" key="4">
    <source>
        <dbReference type="Proteomes" id="UP000574390"/>
    </source>
</evidence>
<organism evidence="3 4">
    <name type="scientific">Perkinsus olseni</name>
    <name type="common">Perkinsus atlanticus</name>
    <dbReference type="NCBI Taxonomy" id="32597"/>
    <lineage>
        <taxon>Eukaryota</taxon>
        <taxon>Sar</taxon>
        <taxon>Alveolata</taxon>
        <taxon>Perkinsozoa</taxon>
        <taxon>Perkinsea</taxon>
        <taxon>Perkinsida</taxon>
        <taxon>Perkinsidae</taxon>
        <taxon>Perkinsus</taxon>
    </lineage>
</organism>
<reference evidence="3 4" key="1">
    <citation type="submission" date="2020-04" db="EMBL/GenBank/DDBJ databases">
        <title>Perkinsus olseni comparative genomics.</title>
        <authorList>
            <person name="Bogema D.R."/>
        </authorList>
    </citation>
    <scope>NUCLEOTIDE SEQUENCE [LARGE SCALE GENOMIC DNA]</scope>
    <source>
        <strain evidence="3">ATCC PRA-205</strain>
    </source>
</reference>
<feature type="compositionally biased region" description="Basic and acidic residues" evidence="1">
    <location>
        <begin position="388"/>
        <end position="402"/>
    </location>
</feature>
<feature type="compositionally biased region" description="Pro residues" evidence="1">
    <location>
        <begin position="523"/>
        <end position="533"/>
    </location>
</feature>